<dbReference type="NCBIfam" id="NF005559">
    <property type="entry name" value="PRK07231.1"/>
    <property type="match status" value="1"/>
</dbReference>
<comment type="similarity">
    <text evidence="1">Belongs to the short-chain dehydrogenases/reductases (SDR) family.</text>
</comment>
<dbReference type="SMART" id="SM00822">
    <property type="entry name" value="PKS_KR"/>
    <property type="match status" value="1"/>
</dbReference>
<dbReference type="GO" id="GO:0004316">
    <property type="term" value="F:3-oxoacyl-[acyl-carrier-protein] reductase (NADPH) activity"/>
    <property type="evidence" value="ECO:0007669"/>
    <property type="project" value="UniProtKB-EC"/>
</dbReference>
<dbReference type="CDD" id="cd05233">
    <property type="entry name" value="SDR_c"/>
    <property type="match status" value="1"/>
</dbReference>
<evidence type="ECO:0000256" key="1">
    <source>
        <dbReference type="ARBA" id="ARBA00006484"/>
    </source>
</evidence>
<sequence length="315" mass="32995">MSTLGPRFLTCTFGAAAQVAPAPVVPSSIAYGTTIQGGGPGSSYVSSGEAVRNPDRAARSAIRRLEGRVALVTGASRGIGRAVAEALASEGAKVAVNYRGNRTEAEELASRIGGIAVGADVSRRDEVRSMVRKVESELGPISVLVNNAGIMEMMSVEEFDEASFRRMMDVNLMGTIYTTLEALEGLKSTHGVVVNVASNAGIGTAIPGSTFYAVSKAAVMALTRRLAFELAPHGIRVNAVAPGWVETDMTVGGRSPEDAEAVRSFFRSRSMLRMTGAPEHIASAVLFLASPESAYMTGQVLVVDGGRIDYITHGI</sequence>
<dbReference type="PANTHER" id="PTHR42760:SF133">
    <property type="entry name" value="3-OXOACYL-[ACYL-CARRIER-PROTEIN] REDUCTASE"/>
    <property type="match status" value="1"/>
</dbReference>
<dbReference type="PRINTS" id="PR00080">
    <property type="entry name" value="SDRFAMILY"/>
</dbReference>
<dbReference type="Gene3D" id="3.40.50.720">
    <property type="entry name" value="NAD(P)-binding Rossmann-like Domain"/>
    <property type="match status" value="1"/>
</dbReference>
<dbReference type="PRINTS" id="PR00081">
    <property type="entry name" value="GDHRDH"/>
</dbReference>
<dbReference type="GO" id="GO:0048038">
    <property type="term" value="F:quinone binding"/>
    <property type="evidence" value="ECO:0007669"/>
    <property type="project" value="TreeGrafter"/>
</dbReference>
<evidence type="ECO:0000313" key="5">
    <source>
        <dbReference type="Proteomes" id="UP000509448"/>
    </source>
</evidence>
<dbReference type="InterPro" id="IPR036291">
    <property type="entry name" value="NAD(P)-bd_dom_sf"/>
</dbReference>
<evidence type="ECO:0000259" key="3">
    <source>
        <dbReference type="SMART" id="SM00822"/>
    </source>
</evidence>
<keyword evidence="2 4" id="KW-0560">Oxidoreductase</keyword>
<dbReference type="InterPro" id="IPR057326">
    <property type="entry name" value="KR_dom"/>
</dbReference>
<dbReference type="Proteomes" id="UP000509448">
    <property type="component" value="Chromosome"/>
</dbReference>
<dbReference type="Pfam" id="PF13561">
    <property type="entry name" value="adh_short_C2"/>
    <property type="match status" value="1"/>
</dbReference>
<dbReference type="InterPro" id="IPR002347">
    <property type="entry name" value="SDR_fam"/>
</dbReference>
<dbReference type="PANTHER" id="PTHR42760">
    <property type="entry name" value="SHORT-CHAIN DEHYDROGENASES/REDUCTASES FAMILY MEMBER"/>
    <property type="match status" value="1"/>
</dbReference>
<reference evidence="4 5" key="1">
    <citation type="journal article" date="2019" name="ISME J.">
        <title>Isolation and characterization of a thermophilic sulfur- and iron-reducing thaumarchaeote from a terrestrial acidic hot spring.</title>
        <authorList>
            <person name="Kato S."/>
            <person name="Itoh T."/>
            <person name="Yuki M."/>
            <person name="Nagamori M."/>
            <person name="Ohnishi M."/>
            <person name="Uematsu K."/>
            <person name="Suzuki K."/>
            <person name="Takashina T."/>
            <person name="Ohkuma M."/>
        </authorList>
    </citation>
    <scope>NUCLEOTIDE SEQUENCE [LARGE SCALE GENOMIC DNA]</scope>
    <source>
        <strain evidence="4 5">NAS-02</strain>
    </source>
</reference>
<dbReference type="EC" id="1.1.1.100" evidence="4"/>
<protein>
    <submittedName>
        <fullName evidence="4">3-oxoacyl-[acyl-carrier protein] reductase</fullName>
        <ecNumber evidence="4">1.1.1.100</ecNumber>
    </submittedName>
</protein>
<dbReference type="GO" id="GO:0006633">
    <property type="term" value="P:fatty acid biosynthetic process"/>
    <property type="evidence" value="ECO:0007669"/>
    <property type="project" value="TreeGrafter"/>
</dbReference>
<name>A0A4P2VHM4_9ARCH</name>
<dbReference type="NCBIfam" id="NF005056">
    <property type="entry name" value="PRK06463.1"/>
    <property type="match status" value="1"/>
</dbReference>
<proteinExistence type="inferred from homology"/>
<dbReference type="EMBL" id="AP018732">
    <property type="protein sequence ID" value="BBE42712.1"/>
    <property type="molecule type" value="Genomic_DNA"/>
</dbReference>
<dbReference type="KEGG" id="ccai:NAS2_1324"/>
<evidence type="ECO:0000313" key="4">
    <source>
        <dbReference type="EMBL" id="BBE42712.1"/>
    </source>
</evidence>
<evidence type="ECO:0000256" key="2">
    <source>
        <dbReference type="ARBA" id="ARBA00023002"/>
    </source>
</evidence>
<dbReference type="OrthoDB" id="24596at2157"/>
<dbReference type="AlphaFoldDB" id="A0A4P2VHM4"/>
<accession>A0A4P2VHM4</accession>
<dbReference type="FunFam" id="3.40.50.720:FF:000084">
    <property type="entry name" value="Short-chain dehydrogenase reductase"/>
    <property type="match status" value="1"/>
</dbReference>
<gene>
    <name evidence="4" type="ORF">NAS2_1324</name>
</gene>
<keyword evidence="5" id="KW-1185">Reference proteome</keyword>
<organism evidence="4 5">
    <name type="scientific">Conexivisphaera calida</name>
    <dbReference type="NCBI Taxonomy" id="1874277"/>
    <lineage>
        <taxon>Archaea</taxon>
        <taxon>Nitrososphaerota</taxon>
        <taxon>Conexivisphaeria</taxon>
        <taxon>Conexivisphaerales</taxon>
        <taxon>Conexivisphaeraceae</taxon>
        <taxon>Conexivisphaera</taxon>
    </lineage>
</organism>
<feature type="domain" description="Ketoreductase" evidence="3">
    <location>
        <begin position="68"/>
        <end position="247"/>
    </location>
</feature>
<dbReference type="SUPFAM" id="SSF51735">
    <property type="entry name" value="NAD(P)-binding Rossmann-fold domains"/>
    <property type="match status" value="1"/>
</dbReference>